<dbReference type="EMBL" id="AGUE01000116">
    <property type="protein sequence ID" value="EHK99466.1"/>
    <property type="molecule type" value="Genomic_DNA"/>
</dbReference>
<proteinExistence type="predicted"/>
<evidence type="ECO:0000313" key="3">
    <source>
        <dbReference type="Proteomes" id="UP000005446"/>
    </source>
</evidence>
<keyword evidence="3" id="KW-1185">Reference proteome</keyword>
<reference evidence="2 3" key="1">
    <citation type="journal article" date="2012" name="Eukaryot. Cell">
        <title>Genome sequence of the fungus Glarea lozoyensis: the first genome sequence of a species from the Helotiaceae family.</title>
        <authorList>
            <person name="Youssar L."/>
            <person name="Gruening B.A."/>
            <person name="Erxleben A."/>
            <person name="Guenther S."/>
            <person name="Huettel W."/>
        </authorList>
    </citation>
    <scope>NUCLEOTIDE SEQUENCE [LARGE SCALE GENOMIC DNA]</scope>
    <source>
        <strain evidence="3">ATCC 74030 / MF5533</strain>
    </source>
</reference>
<evidence type="ECO:0000256" key="1">
    <source>
        <dbReference type="SAM" id="Phobius"/>
    </source>
</evidence>
<evidence type="ECO:0000313" key="2">
    <source>
        <dbReference type="EMBL" id="EHK99466.1"/>
    </source>
</evidence>
<dbReference type="InParanoid" id="H0EPN8"/>
<accession>H0EPN8</accession>
<gene>
    <name evidence="2" type="ORF">M7I_4623</name>
</gene>
<keyword evidence="1" id="KW-1133">Transmembrane helix</keyword>
<dbReference type="OrthoDB" id="1844152at2759"/>
<feature type="transmembrane region" description="Helical" evidence="1">
    <location>
        <begin position="38"/>
        <end position="56"/>
    </location>
</feature>
<dbReference type="Proteomes" id="UP000005446">
    <property type="component" value="Unassembled WGS sequence"/>
</dbReference>
<keyword evidence="1" id="KW-0472">Membrane</keyword>
<evidence type="ECO:0008006" key="4">
    <source>
        <dbReference type="Google" id="ProtNLM"/>
    </source>
</evidence>
<organism evidence="2 3">
    <name type="scientific">Glarea lozoyensis (strain ATCC 74030 / MF5533)</name>
    <dbReference type="NCBI Taxonomy" id="1104152"/>
    <lineage>
        <taxon>Eukaryota</taxon>
        <taxon>Fungi</taxon>
        <taxon>Dikarya</taxon>
        <taxon>Ascomycota</taxon>
        <taxon>Pezizomycotina</taxon>
        <taxon>Leotiomycetes</taxon>
        <taxon>Helotiales</taxon>
        <taxon>Helotiaceae</taxon>
        <taxon>Glarea</taxon>
    </lineage>
</organism>
<sequence length="171" mass="19390">MEYLNQTSVQELGHQATVIAIKDGDLLAPVANFMKVRTVTWIAAAIPLVLLIYRLLIDRKLQSNFLVRRYHAWRYLFSGPQIIQDAFNKAGGKPFEVLAPDNRYVFVSSLKHIKELDSAPDTVLSLQAASKQMLQPVYTMTGFNWFDRRGTEGVGFVRALHPPGSQHDYQN</sequence>
<name>H0EPN8_GLAL7</name>
<protein>
    <recommendedName>
        <fullName evidence="4">Cytochrome P450</fullName>
    </recommendedName>
</protein>
<dbReference type="AlphaFoldDB" id="H0EPN8"/>
<dbReference type="HOGENOM" id="CLU_1563016_0_0_1"/>
<comment type="caution">
    <text evidence="2">The sequence shown here is derived from an EMBL/GenBank/DDBJ whole genome shotgun (WGS) entry which is preliminary data.</text>
</comment>
<keyword evidence="1" id="KW-0812">Transmembrane</keyword>